<dbReference type="RefSeq" id="WP_009851626.1">
    <property type="nucleotide sequence ID" value="NZ_DS022295.1"/>
</dbReference>
<evidence type="ECO:0000313" key="7">
    <source>
        <dbReference type="EMBL" id="EAU55004.1"/>
    </source>
</evidence>
<protein>
    <submittedName>
        <fullName evidence="7">Transport protein</fullName>
    </submittedName>
</protein>
<dbReference type="Proteomes" id="UP000005297">
    <property type="component" value="Unassembled WGS sequence"/>
</dbReference>
<gene>
    <name evidence="7" type="ORF">SPV1_06664</name>
</gene>
<evidence type="ECO:0000313" key="8">
    <source>
        <dbReference type="Proteomes" id="UP000005297"/>
    </source>
</evidence>
<dbReference type="PROSITE" id="PS50929">
    <property type="entry name" value="ABC_TM1F"/>
    <property type="match status" value="1"/>
</dbReference>
<keyword evidence="2 5" id="KW-0812">Transmembrane</keyword>
<evidence type="ECO:0000256" key="2">
    <source>
        <dbReference type="ARBA" id="ARBA00022692"/>
    </source>
</evidence>
<dbReference type="PANTHER" id="PTHR24221:SF654">
    <property type="entry name" value="ATP-BINDING CASSETTE SUB-FAMILY B MEMBER 6"/>
    <property type="match status" value="1"/>
</dbReference>
<dbReference type="InParanoid" id="Q0F0M4"/>
<dbReference type="SUPFAM" id="SSF90123">
    <property type="entry name" value="ABC transporter transmembrane region"/>
    <property type="match status" value="1"/>
</dbReference>
<dbReference type="InterPro" id="IPR011527">
    <property type="entry name" value="ABC1_TM_dom"/>
</dbReference>
<reference evidence="7 8" key="1">
    <citation type="submission" date="2006-09" db="EMBL/GenBank/DDBJ databases">
        <authorList>
            <person name="Emerson D."/>
            <person name="Ferriera S."/>
            <person name="Johnson J."/>
            <person name="Kravitz S."/>
            <person name="Halpern A."/>
            <person name="Remington K."/>
            <person name="Beeson K."/>
            <person name="Tran B."/>
            <person name="Rogers Y.-H."/>
            <person name="Friedman R."/>
            <person name="Venter J.C."/>
        </authorList>
    </citation>
    <scope>NUCLEOTIDE SEQUENCE [LARGE SCALE GENOMIC DNA]</scope>
    <source>
        <strain evidence="7 8">PV-1</strain>
    </source>
</reference>
<comment type="caution">
    <text evidence="7">The sequence shown here is derived from an EMBL/GenBank/DDBJ whole genome shotgun (WGS) entry which is preliminary data.</text>
</comment>
<dbReference type="HOGENOM" id="CLU_634313_0_0_0"/>
<dbReference type="Gene3D" id="1.20.1560.10">
    <property type="entry name" value="ABC transporter type 1, transmembrane domain"/>
    <property type="match status" value="1"/>
</dbReference>
<dbReference type="eggNOG" id="COG1132">
    <property type="taxonomic scope" value="Bacteria"/>
</dbReference>
<feature type="transmembrane region" description="Helical" evidence="5">
    <location>
        <begin position="71"/>
        <end position="101"/>
    </location>
</feature>
<name>Q0F0M4_9PROT</name>
<evidence type="ECO:0000256" key="3">
    <source>
        <dbReference type="ARBA" id="ARBA00022989"/>
    </source>
</evidence>
<dbReference type="GO" id="GO:0005886">
    <property type="term" value="C:plasma membrane"/>
    <property type="evidence" value="ECO:0007669"/>
    <property type="project" value="UniProtKB-SubCell"/>
</dbReference>
<dbReference type="GO" id="GO:0005524">
    <property type="term" value="F:ATP binding"/>
    <property type="evidence" value="ECO:0007669"/>
    <property type="project" value="InterPro"/>
</dbReference>
<comment type="subcellular location">
    <subcellularLocation>
        <location evidence="1">Cell membrane</location>
        <topology evidence="1">Multi-pass membrane protein</topology>
    </subcellularLocation>
</comment>
<keyword evidence="4 5" id="KW-0472">Membrane</keyword>
<sequence>MRREQWRALKMAVMAFFRFAPTRLSLLFALMLFQRVTAGVGLLLIIPLLQLVGFDTGSGMTGEFAGMIGRLFAALGLVMTLQLVLVCYVAIVSVVAGLNYLQSVMSAAVQQGYVCRIRHELYDSLLHSRWQYFISQKMSDFIHGLVQQVSTLGMCANTMLTLFSQLILVLVYVGVSLLLSWQMTLLAAGCGVVLLAILLPLNRVVLRSGYLQLGGSKQLMQMFTEHLNSLKVIKSFGSESLYLGKMDQESRCMEQQVLRITRINALTQLVSMVGGVIAFSLCFYFALEWFSVSLATLLLLLLIFSRLMPQLASIQSSYQRLLHQLPAFEDVRKLMQACDAAAESKLAAGVLPKKLEERIVLEHVSFRYEYGNRQVIDDISLEIRKNATVALTGCLIRVTASATLSMATRTGVSGCGRCSGWATRAKSASGPG</sequence>
<feature type="transmembrane region" description="Helical" evidence="5">
    <location>
        <begin position="263"/>
        <end position="286"/>
    </location>
</feature>
<organism evidence="7 8">
    <name type="scientific">Mariprofundus ferrooxydans PV-1</name>
    <dbReference type="NCBI Taxonomy" id="314345"/>
    <lineage>
        <taxon>Bacteria</taxon>
        <taxon>Pseudomonadati</taxon>
        <taxon>Pseudomonadota</taxon>
        <taxon>Candidatius Mariprofundia</taxon>
        <taxon>Mariprofundales</taxon>
        <taxon>Mariprofundaceae</taxon>
        <taxon>Mariprofundus</taxon>
    </lineage>
</organism>
<dbReference type="Pfam" id="PF00664">
    <property type="entry name" value="ABC_membrane"/>
    <property type="match status" value="1"/>
</dbReference>
<dbReference type="GO" id="GO:0140359">
    <property type="term" value="F:ABC-type transporter activity"/>
    <property type="evidence" value="ECO:0007669"/>
    <property type="project" value="InterPro"/>
</dbReference>
<feature type="transmembrane region" description="Helical" evidence="5">
    <location>
        <begin position="292"/>
        <end position="309"/>
    </location>
</feature>
<dbReference type="EMBL" id="AATS01000004">
    <property type="protein sequence ID" value="EAU55004.1"/>
    <property type="molecule type" value="Genomic_DNA"/>
</dbReference>
<evidence type="ECO:0000256" key="5">
    <source>
        <dbReference type="SAM" id="Phobius"/>
    </source>
</evidence>
<dbReference type="InterPro" id="IPR039421">
    <property type="entry name" value="Type_1_exporter"/>
</dbReference>
<dbReference type="AlphaFoldDB" id="Q0F0M4"/>
<dbReference type="InterPro" id="IPR036640">
    <property type="entry name" value="ABC1_TM_sf"/>
</dbReference>
<accession>Q0F0M4</accession>
<dbReference type="PANTHER" id="PTHR24221">
    <property type="entry name" value="ATP-BINDING CASSETTE SUB-FAMILY B"/>
    <property type="match status" value="1"/>
</dbReference>
<evidence type="ECO:0000259" key="6">
    <source>
        <dbReference type="PROSITE" id="PS50929"/>
    </source>
</evidence>
<feature type="transmembrane region" description="Helical" evidence="5">
    <location>
        <begin position="185"/>
        <end position="206"/>
    </location>
</feature>
<dbReference type="STRING" id="314344.AL013_02110"/>
<evidence type="ECO:0000256" key="4">
    <source>
        <dbReference type="ARBA" id="ARBA00023136"/>
    </source>
</evidence>
<keyword evidence="8" id="KW-1185">Reference proteome</keyword>
<proteinExistence type="predicted"/>
<dbReference type="GO" id="GO:0034040">
    <property type="term" value="F:ATPase-coupled lipid transmembrane transporter activity"/>
    <property type="evidence" value="ECO:0007669"/>
    <property type="project" value="TreeGrafter"/>
</dbReference>
<evidence type="ECO:0000256" key="1">
    <source>
        <dbReference type="ARBA" id="ARBA00004651"/>
    </source>
</evidence>
<keyword evidence="3 5" id="KW-1133">Transmembrane helix</keyword>
<feature type="domain" description="ABC transmembrane type-1" evidence="6">
    <location>
        <begin position="26"/>
        <end position="323"/>
    </location>
</feature>
<feature type="transmembrane region" description="Helical" evidence="5">
    <location>
        <begin position="160"/>
        <end position="179"/>
    </location>
</feature>